<evidence type="ECO:0000256" key="6">
    <source>
        <dbReference type="ARBA" id="ARBA00022679"/>
    </source>
</evidence>
<keyword evidence="6 11" id="KW-0808">Transferase</keyword>
<feature type="region of interest" description="Disordered" evidence="10">
    <location>
        <begin position="369"/>
        <end position="408"/>
    </location>
</feature>
<dbReference type="InParanoid" id="A0A151GQH5"/>
<dbReference type="EC" id="2.1.1.233" evidence="3"/>
<reference evidence="11 12" key="1">
    <citation type="journal article" date="2016" name="Sci. Rep.">
        <title>Insights into Adaptations to a Near-Obligate Nematode Endoparasitic Lifestyle from the Finished Genome of Drechmeria coniospora.</title>
        <authorList>
            <person name="Zhang L."/>
            <person name="Zhou Z."/>
            <person name="Guo Q."/>
            <person name="Fokkens L."/>
            <person name="Miskei M."/>
            <person name="Pocsi I."/>
            <person name="Zhang W."/>
            <person name="Chen M."/>
            <person name="Wang L."/>
            <person name="Sun Y."/>
            <person name="Donzelli B.G."/>
            <person name="Gibson D.M."/>
            <person name="Nelson D.R."/>
            <person name="Luo J.G."/>
            <person name="Rep M."/>
            <person name="Liu H."/>
            <person name="Yang S."/>
            <person name="Wang J."/>
            <person name="Krasnoff S.B."/>
            <person name="Xu Y."/>
            <person name="Molnar I."/>
            <person name="Lin M."/>
        </authorList>
    </citation>
    <scope>NUCLEOTIDE SEQUENCE [LARGE SCALE GENOMIC DNA]</scope>
    <source>
        <strain evidence="11 12">ARSEF 6962</strain>
    </source>
</reference>
<dbReference type="GeneID" id="63713084"/>
<dbReference type="EMBL" id="LAYC01000001">
    <property type="protein sequence ID" value="KYK59311.1"/>
    <property type="molecule type" value="Genomic_DNA"/>
</dbReference>
<feature type="compositionally biased region" description="Polar residues" evidence="10">
    <location>
        <begin position="389"/>
        <end position="400"/>
    </location>
</feature>
<dbReference type="AlphaFoldDB" id="A0A151GQH5"/>
<feature type="region of interest" description="Disordered" evidence="10">
    <location>
        <begin position="1"/>
        <end position="45"/>
    </location>
</feature>
<evidence type="ECO:0000256" key="1">
    <source>
        <dbReference type="ARBA" id="ARBA00000724"/>
    </source>
</evidence>
<dbReference type="GO" id="GO:0018423">
    <property type="term" value="F:protein C-terminal leucine carboxyl O-methyltransferase activity"/>
    <property type="evidence" value="ECO:0007669"/>
    <property type="project" value="UniProtKB-EC"/>
</dbReference>
<evidence type="ECO:0000256" key="3">
    <source>
        <dbReference type="ARBA" id="ARBA00012834"/>
    </source>
</evidence>
<evidence type="ECO:0000256" key="9">
    <source>
        <dbReference type="ARBA" id="ARBA00032526"/>
    </source>
</evidence>
<dbReference type="STRING" id="98403.A0A151GQH5"/>
<accession>A0A151GQH5</accession>
<feature type="compositionally biased region" description="Gly residues" evidence="10">
    <location>
        <begin position="14"/>
        <end position="31"/>
    </location>
</feature>
<dbReference type="InterPro" id="IPR016651">
    <property type="entry name" value="LCMT1"/>
</dbReference>
<dbReference type="PANTHER" id="PTHR13600">
    <property type="entry name" value="LEUCINE CARBOXYL METHYLTRANSFERASE"/>
    <property type="match status" value="1"/>
</dbReference>
<dbReference type="Gene3D" id="3.40.50.150">
    <property type="entry name" value="Vaccinia Virus protein VP39"/>
    <property type="match status" value="1"/>
</dbReference>
<evidence type="ECO:0000256" key="7">
    <source>
        <dbReference type="ARBA" id="ARBA00022691"/>
    </source>
</evidence>
<name>A0A151GQH5_DRECN</name>
<dbReference type="InterPro" id="IPR007213">
    <property type="entry name" value="Ppm1/Ppm2/Tcmp"/>
</dbReference>
<keyword evidence="5 11" id="KW-0489">Methyltransferase</keyword>
<keyword evidence="12" id="KW-1185">Reference proteome</keyword>
<evidence type="ECO:0000256" key="10">
    <source>
        <dbReference type="SAM" id="MobiDB-lite"/>
    </source>
</evidence>
<evidence type="ECO:0000256" key="5">
    <source>
        <dbReference type="ARBA" id="ARBA00022603"/>
    </source>
</evidence>
<gene>
    <name evidence="11" type="ORF">DCS_00441</name>
</gene>
<proteinExistence type="inferred from homology"/>
<dbReference type="SUPFAM" id="SSF53335">
    <property type="entry name" value="S-adenosyl-L-methionine-dependent methyltransferases"/>
    <property type="match status" value="1"/>
</dbReference>
<comment type="caution">
    <text evidence="11">The sequence shown here is derived from an EMBL/GenBank/DDBJ whole genome shotgun (WGS) entry which is preliminary data.</text>
</comment>
<comment type="catalytic activity">
    <reaction evidence="1">
        <text>[phosphatase 2A protein]-C-terminal L-leucine + S-adenosyl-L-methionine = [phosphatase 2A protein]-C-terminal L-leucine methyl ester + S-adenosyl-L-homocysteine</text>
        <dbReference type="Rhea" id="RHEA:48544"/>
        <dbReference type="Rhea" id="RHEA-COMP:12134"/>
        <dbReference type="Rhea" id="RHEA-COMP:12135"/>
        <dbReference type="ChEBI" id="CHEBI:57856"/>
        <dbReference type="ChEBI" id="CHEBI:59789"/>
        <dbReference type="ChEBI" id="CHEBI:90516"/>
        <dbReference type="ChEBI" id="CHEBI:90517"/>
        <dbReference type="EC" id="2.1.1.233"/>
    </reaction>
</comment>
<dbReference type="Pfam" id="PF04072">
    <property type="entry name" value="LCM"/>
    <property type="match status" value="1"/>
</dbReference>
<evidence type="ECO:0000256" key="2">
    <source>
        <dbReference type="ARBA" id="ARBA00010703"/>
    </source>
</evidence>
<dbReference type="GO" id="GO:0032259">
    <property type="term" value="P:methylation"/>
    <property type="evidence" value="ECO:0007669"/>
    <property type="project" value="UniProtKB-KW"/>
</dbReference>
<dbReference type="Proteomes" id="UP000076580">
    <property type="component" value="Chromosome 01"/>
</dbReference>
<comment type="similarity">
    <text evidence="2">Belongs to the methyltransferase superfamily. LCMT family.</text>
</comment>
<dbReference type="InterPro" id="IPR029063">
    <property type="entry name" value="SAM-dependent_MTases_sf"/>
</dbReference>
<feature type="compositionally biased region" description="Basic and acidic residues" evidence="10">
    <location>
        <begin position="369"/>
        <end position="388"/>
    </location>
</feature>
<evidence type="ECO:0000256" key="8">
    <source>
        <dbReference type="ARBA" id="ARBA00029681"/>
    </source>
</evidence>
<protein>
    <recommendedName>
        <fullName evidence="4">Leucine carboxyl methyltransferase 1</fullName>
        <ecNumber evidence="3">2.1.1.233</ecNumber>
    </recommendedName>
    <alternativeName>
        <fullName evidence="8">Protein phosphatase methyltransferase 1</fullName>
    </alternativeName>
    <alternativeName>
        <fullName evidence="9">[Phosphatase 2A protein]-leucine-carboxy methyltransferase 1</fullName>
    </alternativeName>
</protein>
<evidence type="ECO:0000313" key="11">
    <source>
        <dbReference type="EMBL" id="KYK59311.1"/>
    </source>
</evidence>
<evidence type="ECO:0000256" key="4">
    <source>
        <dbReference type="ARBA" id="ARBA00017497"/>
    </source>
</evidence>
<evidence type="ECO:0000313" key="12">
    <source>
        <dbReference type="Proteomes" id="UP000076580"/>
    </source>
</evidence>
<keyword evidence="7" id="KW-0949">S-adenosyl-L-methionine</keyword>
<dbReference type="PANTHER" id="PTHR13600:SF21">
    <property type="entry name" value="LEUCINE CARBOXYL METHYLTRANSFERASE 1"/>
    <property type="match status" value="1"/>
</dbReference>
<sequence>MAAASIPNLLSMRGRGGGGGRGARGPRGAGPRGDRPDGAESLASTDAIVQDTDTDAAMSRMSAVAAGYLKDVYANHFVSGPLTRRLPIINRGTYMRTTALDMIVKAFLQATPDGSTDKARQIISLGAGTDTRPFRMLDWPPQTQSFVYHEIDFAPTCRRKLQIVRSTTAIASKMQDFDVAENGSWSALPVRGGEYHCHAADIRKLDDIFASDMPPSIRTDLPTLVLSECCLCYLTQEDSDRVLAVFHSKIPQLAIAIYEPMPLDDAFGQVMVSNLKARRIHMPSLARYKDADGQEDRLRTAGFETVGHATIKDSWDRWIDGDEKKRLDRLEGLDEVEEWQLLAAHYVVVWGAKGHGLECFAQGIDEAKARARGDNDGDNGTERDRTGQDRSQSGQRTVTKGTDAPMTP</sequence>
<dbReference type="FunCoup" id="A0A151GQH5">
    <property type="interactions" value="515"/>
</dbReference>
<organism evidence="11 12">
    <name type="scientific">Drechmeria coniospora</name>
    <name type="common">Nematophagous fungus</name>
    <name type="synonym">Meria coniospora</name>
    <dbReference type="NCBI Taxonomy" id="98403"/>
    <lineage>
        <taxon>Eukaryota</taxon>
        <taxon>Fungi</taxon>
        <taxon>Dikarya</taxon>
        <taxon>Ascomycota</taxon>
        <taxon>Pezizomycotina</taxon>
        <taxon>Sordariomycetes</taxon>
        <taxon>Hypocreomycetidae</taxon>
        <taxon>Hypocreales</taxon>
        <taxon>Ophiocordycipitaceae</taxon>
        <taxon>Drechmeria</taxon>
    </lineage>
</organism>
<dbReference type="RefSeq" id="XP_040658663.1">
    <property type="nucleotide sequence ID" value="XM_040797780.1"/>
</dbReference>